<feature type="transmembrane region" description="Helical" evidence="5">
    <location>
        <begin position="83"/>
        <end position="106"/>
    </location>
</feature>
<sequence length="292" mass="33219">MKNFIFSSTTLLPKFKIVRPQLQICDYVQEICSLITRLLIQNIRRPSLIITGILQPLLWLVIFGALFQNAPIAMFTPINEYKYFISAGIIVFTVFTSALNAGLPIIFDREFGFLNRLLITPLSSRYSILVSSSFNIILVSLVQVALIIFSCYQIGYCLTSNSNVFLVIAILLLLSFSITNLSIMLAFQVPGHVELLACILIINLPLLFSSTALAPLIFMPSWLQIIASINPLSYAIEIIRYAYLYQEWQIYTTIMDTVWGPIKLVDIVLILIFLYLISFTYIKKLISNKFEE</sequence>
<name>A0A8K1YUI7_9FLOR</name>
<keyword evidence="4 5" id="KW-0472">Membrane</keyword>
<gene>
    <name evidence="7" type="primary">ycf38</name>
</gene>
<dbReference type="AlphaFoldDB" id="A0A8K1YUI7"/>
<reference evidence="7" key="1">
    <citation type="submission" date="2019-03" db="EMBL/GenBank/DDBJ databases">
        <title>Phycologia Chloroplast and mitochondrial genomes of Kumanoa mahlacensis.</title>
        <authorList>
            <person name="Fang K."/>
        </authorList>
    </citation>
    <scope>NUCLEOTIDE SEQUENCE</scope>
    <source>
        <strain evidence="7">SAS-FKP1701</strain>
    </source>
</reference>
<proteinExistence type="predicted"/>
<feature type="domain" description="ABC-2 type transporter transmembrane" evidence="6">
    <location>
        <begin position="30"/>
        <end position="243"/>
    </location>
</feature>
<dbReference type="InterPro" id="IPR051328">
    <property type="entry name" value="T7SS_ABC-Transporter"/>
</dbReference>
<dbReference type="InterPro" id="IPR000412">
    <property type="entry name" value="ABC_2_transport"/>
</dbReference>
<keyword evidence="3 5" id="KW-1133">Transmembrane helix</keyword>
<dbReference type="PANTHER" id="PTHR43077">
    <property type="entry name" value="TRANSPORT PERMEASE YVFS-RELATED"/>
    <property type="match status" value="1"/>
</dbReference>
<evidence type="ECO:0000256" key="5">
    <source>
        <dbReference type="SAM" id="Phobius"/>
    </source>
</evidence>
<dbReference type="Pfam" id="PF01061">
    <property type="entry name" value="ABC2_membrane"/>
    <property type="match status" value="1"/>
</dbReference>
<evidence type="ECO:0000256" key="1">
    <source>
        <dbReference type="ARBA" id="ARBA00004141"/>
    </source>
</evidence>
<keyword evidence="2 5" id="KW-0812">Transmembrane</keyword>
<dbReference type="EMBL" id="MK641509">
    <property type="protein sequence ID" value="UEQ12032.1"/>
    <property type="molecule type" value="Genomic_DNA"/>
</dbReference>
<geneLocation type="chloroplast" evidence="7"/>
<feature type="transmembrane region" description="Helical" evidence="5">
    <location>
        <begin position="48"/>
        <end position="71"/>
    </location>
</feature>
<evidence type="ECO:0000259" key="6">
    <source>
        <dbReference type="Pfam" id="PF01061"/>
    </source>
</evidence>
<dbReference type="GO" id="GO:0043190">
    <property type="term" value="C:ATP-binding cassette (ABC) transporter complex"/>
    <property type="evidence" value="ECO:0007669"/>
    <property type="project" value="InterPro"/>
</dbReference>
<feature type="transmembrane region" description="Helical" evidence="5">
    <location>
        <begin position="225"/>
        <end position="244"/>
    </location>
</feature>
<dbReference type="InterPro" id="IPR013525">
    <property type="entry name" value="ABC2_TM"/>
</dbReference>
<feature type="transmembrane region" description="Helical" evidence="5">
    <location>
        <begin position="264"/>
        <end position="282"/>
    </location>
</feature>
<protein>
    <submittedName>
        <fullName evidence="7">ABC-2 type transporter Ycf38</fullName>
    </submittedName>
</protein>
<keyword evidence="7" id="KW-0934">Plastid</keyword>
<keyword evidence="7" id="KW-0150">Chloroplast</keyword>
<feature type="transmembrane region" description="Helical" evidence="5">
    <location>
        <begin position="126"/>
        <end position="152"/>
    </location>
</feature>
<evidence type="ECO:0000256" key="3">
    <source>
        <dbReference type="ARBA" id="ARBA00022989"/>
    </source>
</evidence>
<feature type="transmembrane region" description="Helical" evidence="5">
    <location>
        <begin position="164"/>
        <end position="187"/>
    </location>
</feature>
<feature type="transmembrane region" description="Helical" evidence="5">
    <location>
        <begin position="193"/>
        <end position="218"/>
    </location>
</feature>
<dbReference type="PANTHER" id="PTHR43077:SF10">
    <property type="entry name" value="TRANSPORT PERMEASE PROTEIN"/>
    <property type="match status" value="1"/>
</dbReference>
<organism evidence="7">
    <name type="scientific">Kumanoa mahlacensis</name>
    <dbReference type="NCBI Taxonomy" id="1196387"/>
    <lineage>
        <taxon>Eukaryota</taxon>
        <taxon>Rhodophyta</taxon>
        <taxon>Florideophyceae</taxon>
        <taxon>Nemaliophycidae</taxon>
        <taxon>Batrachospermales</taxon>
        <taxon>Batrachospermaceae</taxon>
        <taxon>Kumanoa</taxon>
    </lineage>
</organism>
<evidence type="ECO:0000256" key="4">
    <source>
        <dbReference type="ARBA" id="ARBA00023136"/>
    </source>
</evidence>
<dbReference type="PIRSF" id="PIRSF006648">
    <property type="entry name" value="DrrB"/>
    <property type="match status" value="1"/>
</dbReference>
<evidence type="ECO:0000313" key="7">
    <source>
        <dbReference type="EMBL" id="UEQ12032.1"/>
    </source>
</evidence>
<dbReference type="PRINTS" id="PR00164">
    <property type="entry name" value="ABC2TRNSPORT"/>
</dbReference>
<evidence type="ECO:0000256" key="2">
    <source>
        <dbReference type="ARBA" id="ARBA00022692"/>
    </source>
</evidence>
<accession>A0A8K1YUI7</accession>
<comment type="subcellular location">
    <subcellularLocation>
        <location evidence="1">Membrane</location>
        <topology evidence="1">Multi-pass membrane protein</topology>
    </subcellularLocation>
</comment>
<dbReference type="GO" id="GO:0140359">
    <property type="term" value="F:ABC-type transporter activity"/>
    <property type="evidence" value="ECO:0007669"/>
    <property type="project" value="InterPro"/>
</dbReference>